<dbReference type="InterPro" id="IPR017850">
    <property type="entry name" value="Alkaline_phosphatase_core_sf"/>
</dbReference>
<dbReference type="GO" id="GO:0005789">
    <property type="term" value="C:endoplasmic reticulum membrane"/>
    <property type="evidence" value="ECO:0007669"/>
    <property type="project" value="UniProtKB-SubCell"/>
</dbReference>
<dbReference type="OrthoDB" id="272139at2759"/>
<sequence>MKSLSTNNLFKNCIDATEDPHLCEKIKNDISNSKYYERIVVIVIDALRADFIPSISFNSEFNTTLPFTEALIKNKTAMSFIKKVHSPTVTMPRIRTLATGDISNFMDALTNLDASELNEDSILYQAQLNNLKSIFYGDETWLKLFPNLFIRSEGTHSFFVTDYQEVDTNVTRHLKLELSKKDWDIMILHYLGVDHIGHAYGPYSDLLPIKLKEMDEVIKYVYYELKRESEMQSLIVICGDHGMTAAGSHGGITKSELLTPLIFINTNSSEFHSKDSINMVDQVDFVPTLSRGIENYTLHLQFDKLYAFKRIQSTFLKIFNYKKENTEEVNNNDNNTPFARNTAASSNCINYEVACEVLVHSNNTPCYYPP</sequence>
<comment type="pathway">
    <text evidence="2">Glycolipid biosynthesis; glycosylphosphatidylinositol-anchor biosynthesis.</text>
</comment>
<evidence type="ECO:0000256" key="8">
    <source>
        <dbReference type="ARBA" id="ARBA00022989"/>
    </source>
</evidence>
<evidence type="ECO:0000256" key="4">
    <source>
        <dbReference type="ARBA" id="ARBA00022502"/>
    </source>
</evidence>
<keyword evidence="5 10" id="KW-0808">Transferase</keyword>
<keyword evidence="11" id="KW-1185">Reference proteome</keyword>
<evidence type="ECO:0000256" key="2">
    <source>
        <dbReference type="ARBA" id="ARBA00004687"/>
    </source>
</evidence>
<organism evidence="10 11">
    <name type="scientific">Araneus ventricosus</name>
    <name type="common">Orbweaver spider</name>
    <name type="synonym">Epeira ventricosa</name>
    <dbReference type="NCBI Taxonomy" id="182803"/>
    <lineage>
        <taxon>Eukaryota</taxon>
        <taxon>Metazoa</taxon>
        <taxon>Ecdysozoa</taxon>
        <taxon>Arthropoda</taxon>
        <taxon>Chelicerata</taxon>
        <taxon>Arachnida</taxon>
        <taxon>Araneae</taxon>
        <taxon>Araneomorphae</taxon>
        <taxon>Entelegynae</taxon>
        <taxon>Araneoidea</taxon>
        <taxon>Araneidae</taxon>
        <taxon>Araneus</taxon>
    </lineage>
</organism>
<evidence type="ECO:0000256" key="3">
    <source>
        <dbReference type="ARBA" id="ARBA00005315"/>
    </source>
</evidence>
<evidence type="ECO:0000313" key="10">
    <source>
        <dbReference type="EMBL" id="GBM66453.1"/>
    </source>
</evidence>
<dbReference type="InterPro" id="IPR039527">
    <property type="entry name" value="PIGG/GPI7"/>
</dbReference>
<keyword evidence="7" id="KW-0256">Endoplasmic reticulum</keyword>
<evidence type="ECO:0000256" key="1">
    <source>
        <dbReference type="ARBA" id="ARBA00004477"/>
    </source>
</evidence>
<dbReference type="InterPro" id="IPR002591">
    <property type="entry name" value="Phosphodiest/P_Trfase"/>
</dbReference>
<keyword evidence="8" id="KW-1133">Transmembrane helix</keyword>
<dbReference type="PANTHER" id="PTHR23072:SF0">
    <property type="entry name" value="GPI ETHANOLAMINE PHOSPHATE TRANSFERASE 2"/>
    <property type="match status" value="1"/>
</dbReference>
<dbReference type="Pfam" id="PF01663">
    <property type="entry name" value="Phosphodiest"/>
    <property type="match status" value="1"/>
</dbReference>
<dbReference type="EMBL" id="BGPR01002026">
    <property type="protein sequence ID" value="GBM66453.1"/>
    <property type="molecule type" value="Genomic_DNA"/>
</dbReference>
<gene>
    <name evidence="10" type="primary">PIGG</name>
    <name evidence="10" type="ORF">AVEN_266978_1</name>
</gene>
<dbReference type="PANTHER" id="PTHR23072">
    <property type="entry name" value="PHOSPHATIDYLINOSITOL GLYCAN-RELATED"/>
    <property type="match status" value="1"/>
</dbReference>
<evidence type="ECO:0000256" key="6">
    <source>
        <dbReference type="ARBA" id="ARBA00022692"/>
    </source>
</evidence>
<comment type="caution">
    <text evidence="10">The sequence shown here is derived from an EMBL/GenBank/DDBJ whole genome shotgun (WGS) entry which is preliminary data.</text>
</comment>
<name>A0A4Y2HMX9_ARAVE</name>
<evidence type="ECO:0000313" key="11">
    <source>
        <dbReference type="Proteomes" id="UP000499080"/>
    </source>
</evidence>
<dbReference type="GO" id="GO:0006506">
    <property type="term" value="P:GPI anchor biosynthetic process"/>
    <property type="evidence" value="ECO:0007669"/>
    <property type="project" value="UniProtKB-UniPathway"/>
</dbReference>
<dbReference type="Proteomes" id="UP000499080">
    <property type="component" value="Unassembled WGS sequence"/>
</dbReference>
<evidence type="ECO:0000256" key="9">
    <source>
        <dbReference type="ARBA" id="ARBA00023136"/>
    </source>
</evidence>
<reference evidence="10 11" key="1">
    <citation type="journal article" date="2019" name="Sci. Rep.">
        <title>Orb-weaving spider Araneus ventricosus genome elucidates the spidroin gene catalogue.</title>
        <authorList>
            <person name="Kono N."/>
            <person name="Nakamura H."/>
            <person name="Ohtoshi R."/>
            <person name="Moran D.A.P."/>
            <person name="Shinohara A."/>
            <person name="Yoshida Y."/>
            <person name="Fujiwara M."/>
            <person name="Mori M."/>
            <person name="Tomita M."/>
            <person name="Arakawa K."/>
        </authorList>
    </citation>
    <scope>NUCLEOTIDE SEQUENCE [LARGE SCALE GENOMIC DNA]</scope>
</reference>
<evidence type="ECO:0000256" key="5">
    <source>
        <dbReference type="ARBA" id="ARBA00022679"/>
    </source>
</evidence>
<dbReference type="UniPathway" id="UPA00196"/>
<accession>A0A4Y2HMX9</accession>
<proteinExistence type="inferred from homology"/>
<comment type="similarity">
    <text evidence="3">Belongs to the PIGG/PIGN/PIGO family. PIGG subfamily.</text>
</comment>
<keyword evidence="4" id="KW-0337">GPI-anchor biosynthesis</keyword>
<dbReference type="InterPro" id="IPR037674">
    <property type="entry name" value="PIG-G_N"/>
</dbReference>
<dbReference type="CDD" id="cd16024">
    <property type="entry name" value="GPI_EPT_2"/>
    <property type="match status" value="1"/>
</dbReference>
<keyword evidence="6" id="KW-0812">Transmembrane</keyword>
<comment type="subcellular location">
    <subcellularLocation>
        <location evidence="1">Endoplasmic reticulum membrane</location>
        <topology evidence="1">Multi-pass membrane protein</topology>
    </subcellularLocation>
</comment>
<dbReference type="Gene3D" id="3.40.720.10">
    <property type="entry name" value="Alkaline Phosphatase, subunit A"/>
    <property type="match status" value="1"/>
</dbReference>
<dbReference type="AlphaFoldDB" id="A0A4Y2HMX9"/>
<protein>
    <submittedName>
        <fullName evidence="10">GPI ethanolamine phosphate transferase 2</fullName>
    </submittedName>
</protein>
<evidence type="ECO:0000256" key="7">
    <source>
        <dbReference type="ARBA" id="ARBA00022824"/>
    </source>
</evidence>
<keyword evidence="9" id="KW-0472">Membrane</keyword>
<dbReference type="GO" id="GO:0051267">
    <property type="term" value="F:CP2 mannose-ethanolamine phosphotransferase activity"/>
    <property type="evidence" value="ECO:0007669"/>
    <property type="project" value="TreeGrafter"/>
</dbReference>
<dbReference type="SUPFAM" id="SSF53649">
    <property type="entry name" value="Alkaline phosphatase-like"/>
    <property type="match status" value="1"/>
</dbReference>